<accession>A0A7G9GR86</accession>
<dbReference type="AlphaFoldDB" id="A0A7G9GR86"/>
<evidence type="ECO:0000256" key="2">
    <source>
        <dbReference type="ARBA" id="ARBA00007131"/>
    </source>
</evidence>
<keyword evidence="7" id="KW-0786">Thiamine pyrophosphate</keyword>
<evidence type="ECO:0000313" key="11">
    <source>
        <dbReference type="Proteomes" id="UP000515856"/>
    </source>
</evidence>
<gene>
    <name evidence="10" type="ORF">H9Q80_05035</name>
</gene>
<dbReference type="KEGG" id="ehn:H9Q80_05035"/>
<dbReference type="Pfam" id="PF02780">
    <property type="entry name" value="Transketolase_C"/>
    <property type="match status" value="1"/>
</dbReference>
<dbReference type="Pfam" id="PF02779">
    <property type="entry name" value="Transket_pyr"/>
    <property type="match status" value="1"/>
</dbReference>
<name>A0A7G9GR86_9FIRM</name>
<comment type="cofactor">
    <cofactor evidence="1">
        <name>thiamine diphosphate</name>
        <dbReference type="ChEBI" id="CHEBI:58937"/>
    </cofactor>
</comment>
<feature type="domain" description="Transketolase-like pyrimidine-binding" evidence="9">
    <location>
        <begin position="4"/>
        <end position="170"/>
    </location>
</feature>
<dbReference type="SUPFAM" id="SSF52518">
    <property type="entry name" value="Thiamin diphosphate-binding fold (THDP-binding)"/>
    <property type="match status" value="1"/>
</dbReference>
<dbReference type="GO" id="GO:0008299">
    <property type="term" value="P:isoprenoid biosynthetic process"/>
    <property type="evidence" value="ECO:0007669"/>
    <property type="project" value="UniProtKB-KW"/>
</dbReference>
<dbReference type="Gene3D" id="3.40.50.970">
    <property type="match status" value="1"/>
</dbReference>
<dbReference type="SMART" id="SM00861">
    <property type="entry name" value="Transket_pyr"/>
    <property type="match status" value="1"/>
</dbReference>
<dbReference type="InterPro" id="IPR033248">
    <property type="entry name" value="Transketolase_C"/>
</dbReference>
<keyword evidence="4" id="KW-0479">Metal-binding</keyword>
<dbReference type="Proteomes" id="UP000515856">
    <property type="component" value="Chromosome"/>
</dbReference>
<evidence type="ECO:0000256" key="1">
    <source>
        <dbReference type="ARBA" id="ARBA00001964"/>
    </source>
</evidence>
<evidence type="ECO:0000256" key="7">
    <source>
        <dbReference type="ARBA" id="ARBA00023052"/>
    </source>
</evidence>
<dbReference type="EMBL" id="CP060636">
    <property type="protein sequence ID" value="QNM13318.1"/>
    <property type="molecule type" value="Genomic_DNA"/>
</dbReference>
<dbReference type="GO" id="GO:0046872">
    <property type="term" value="F:metal ion binding"/>
    <property type="evidence" value="ECO:0007669"/>
    <property type="project" value="UniProtKB-KW"/>
</dbReference>
<dbReference type="GO" id="GO:0009228">
    <property type="term" value="P:thiamine biosynthetic process"/>
    <property type="evidence" value="ECO:0007669"/>
    <property type="project" value="UniProtKB-KW"/>
</dbReference>
<evidence type="ECO:0000256" key="6">
    <source>
        <dbReference type="ARBA" id="ARBA00022977"/>
    </source>
</evidence>
<dbReference type="RefSeq" id="WP_187426274.1">
    <property type="nucleotide sequence ID" value="NZ_CP060636.1"/>
</dbReference>
<dbReference type="InterPro" id="IPR009014">
    <property type="entry name" value="Transketo_C/PFOR_II"/>
</dbReference>
<dbReference type="Gene3D" id="3.40.50.920">
    <property type="match status" value="1"/>
</dbReference>
<dbReference type="InterPro" id="IPR005475">
    <property type="entry name" value="Transketolase-like_Pyr-bd"/>
</dbReference>
<keyword evidence="6" id="KW-0784">Thiamine biosynthesis</keyword>
<evidence type="ECO:0000256" key="3">
    <source>
        <dbReference type="ARBA" id="ARBA00022679"/>
    </source>
</evidence>
<reference evidence="10 11" key="1">
    <citation type="submission" date="2020-08" db="EMBL/GenBank/DDBJ databases">
        <authorList>
            <person name="Liu C."/>
            <person name="Sun Q."/>
        </authorList>
    </citation>
    <scope>NUCLEOTIDE SEQUENCE [LARGE SCALE GENOMIC DNA]</scope>
    <source>
        <strain evidence="10 11">NSJ-61</strain>
    </source>
</reference>
<dbReference type="FunFam" id="3.40.50.920:FF:000002">
    <property type="entry name" value="1-deoxy-D-xylulose-5-phosphate synthase"/>
    <property type="match status" value="1"/>
</dbReference>
<sequence>MSKVATRTAYGKALAELIVERDDVIVLDADLTKSTKTCDAKKARPEHHFNMGIAEGNMMGVAAGLAASGKVVYASSFAMFAAGRAYEQVRNSIAYPKLNVKVCATHAGITVGEDGASHQSVEDIALMRAMPNMKVFNPCDAKQAEMIVKAVADIEGPCYVRLGRGNVEDVYQDDTAFTYGKGNVLRKGKKVAIVATGMMVQEALSAYETLKAEGKEVTVVDMPCIKPIDEELIKELAKEHEVIVSCEEHSVIGGLGSAIAEVLVKNEPVKMVMIGMQDCFGESGTPDALLEKYELNADSIVKKVENVWND</sequence>
<dbReference type="InterPro" id="IPR051157">
    <property type="entry name" value="PDH/Transketolase"/>
</dbReference>
<evidence type="ECO:0000256" key="4">
    <source>
        <dbReference type="ARBA" id="ARBA00022723"/>
    </source>
</evidence>
<dbReference type="InterPro" id="IPR029061">
    <property type="entry name" value="THDP-binding"/>
</dbReference>
<dbReference type="PANTHER" id="PTHR43825:SF1">
    <property type="entry name" value="TRANSKETOLASE-LIKE PYRIMIDINE-BINDING DOMAIN-CONTAINING PROTEIN"/>
    <property type="match status" value="1"/>
</dbReference>
<dbReference type="SUPFAM" id="SSF52922">
    <property type="entry name" value="TK C-terminal domain-like"/>
    <property type="match status" value="1"/>
</dbReference>
<evidence type="ECO:0000256" key="5">
    <source>
        <dbReference type="ARBA" id="ARBA00022842"/>
    </source>
</evidence>
<dbReference type="CDD" id="cd07033">
    <property type="entry name" value="TPP_PYR_DXS_TK_like"/>
    <property type="match status" value="1"/>
</dbReference>
<proteinExistence type="inferred from homology"/>
<evidence type="ECO:0000256" key="8">
    <source>
        <dbReference type="ARBA" id="ARBA00023229"/>
    </source>
</evidence>
<evidence type="ECO:0000259" key="9">
    <source>
        <dbReference type="SMART" id="SM00861"/>
    </source>
</evidence>
<organism evidence="10 11">
    <name type="scientific">[Eubacterium] hominis</name>
    <dbReference type="NCBI Taxonomy" id="2764325"/>
    <lineage>
        <taxon>Bacteria</taxon>
        <taxon>Bacillati</taxon>
        <taxon>Bacillota</taxon>
        <taxon>Erysipelotrichia</taxon>
        <taxon>Erysipelotrichales</taxon>
        <taxon>Erysipelotrichaceae</taxon>
        <taxon>Amedibacillus</taxon>
    </lineage>
</organism>
<dbReference type="PANTHER" id="PTHR43825">
    <property type="entry name" value="PYRUVATE DEHYDROGENASE E1 COMPONENT"/>
    <property type="match status" value="1"/>
</dbReference>
<keyword evidence="5" id="KW-0460">Magnesium</keyword>
<dbReference type="FunFam" id="3.40.50.970:FF:000129">
    <property type="entry name" value="Transketolase"/>
    <property type="match status" value="1"/>
</dbReference>
<evidence type="ECO:0000313" key="10">
    <source>
        <dbReference type="EMBL" id="QNM13318.1"/>
    </source>
</evidence>
<protein>
    <submittedName>
        <fullName evidence="10">Transketolase family protein</fullName>
    </submittedName>
</protein>
<keyword evidence="3" id="KW-0808">Transferase</keyword>
<comment type="similarity">
    <text evidence="2">Belongs to the transketolase family.</text>
</comment>
<keyword evidence="11" id="KW-1185">Reference proteome</keyword>
<dbReference type="GO" id="GO:0016740">
    <property type="term" value="F:transferase activity"/>
    <property type="evidence" value="ECO:0007669"/>
    <property type="project" value="UniProtKB-KW"/>
</dbReference>
<keyword evidence="8" id="KW-0414">Isoprene biosynthesis</keyword>